<protein>
    <recommendedName>
        <fullName evidence="1">Asparagine synthetase domain-containing protein</fullName>
    </recommendedName>
</protein>
<dbReference type="GO" id="GO:0004066">
    <property type="term" value="F:asparagine synthase (glutamine-hydrolyzing) activity"/>
    <property type="evidence" value="ECO:0007669"/>
    <property type="project" value="InterPro"/>
</dbReference>
<evidence type="ECO:0000313" key="2">
    <source>
        <dbReference type="EMBL" id="RYV49918.1"/>
    </source>
</evidence>
<dbReference type="GO" id="GO:0006529">
    <property type="term" value="P:asparagine biosynthetic process"/>
    <property type="evidence" value="ECO:0007669"/>
    <property type="project" value="InterPro"/>
</dbReference>
<dbReference type="Gene3D" id="3.40.50.620">
    <property type="entry name" value="HUPs"/>
    <property type="match status" value="1"/>
</dbReference>
<dbReference type="EMBL" id="SDWW01000047">
    <property type="protein sequence ID" value="RYV49918.1"/>
    <property type="molecule type" value="Genomic_DNA"/>
</dbReference>
<dbReference type="Proteomes" id="UP000293764">
    <property type="component" value="Unassembled WGS sequence"/>
</dbReference>
<evidence type="ECO:0000313" key="3">
    <source>
        <dbReference type="Proteomes" id="UP000293764"/>
    </source>
</evidence>
<comment type="caution">
    <text evidence="2">The sequence shown here is derived from an EMBL/GenBank/DDBJ whole genome shotgun (WGS) entry which is preliminary data.</text>
</comment>
<feature type="domain" description="Asparagine synthetase" evidence="1">
    <location>
        <begin position="76"/>
        <end position="184"/>
    </location>
</feature>
<dbReference type="RefSeq" id="WP_130103743.1">
    <property type="nucleotide sequence ID" value="NZ_SDWW01000047.1"/>
</dbReference>
<dbReference type="AlphaFoldDB" id="A0A4Q5MWF3"/>
<name>A0A4Q5MWF3_9MICO</name>
<dbReference type="InterPro" id="IPR014729">
    <property type="entry name" value="Rossmann-like_a/b/a_fold"/>
</dbReference>
<keyword evidence="3" id="KW-1185">Reference proteome</keyword>
<organism evidence="2 3">
    <name type="scientific">Pengzhenrongella frigida</name>
    <dbReference type="NCBI Taxonomy" id="1259133"/>
    <lineage>
        <taxon>Bacteria</taxon>
        <taxon>Bacillati</taxon>
        <taxon>Actinomycetota</taxon>
        <taxon>Actinomycetes</taxon>
        <taxon>Micrococcales</taxon>
        <taxon>Pengzhenrongella</taxon>
    </lineage>
</organism>
<dbReference type="Pfam" id="PF00733">
    <property type="entry name" value="Asn_synthase"/>
    <property type="match status" value="1"/>
</dbReference>
<dbReference type="OrthoDB" id="693367at2"/>
<reference evidence="2 3" key="1">
    <citation type="submission" date="2019-01" db="EMBL/GenBank/DDBJ databases">
        <title>Novel species of Cellulomonas.</title>
        <authorList>
            <person name="Liu Q."/>
            <person name="Xin Y.-H."/>
        </authorList>
    </citation>
    <scope>NUCLEOTIDE SEQUENCE [LARGE SCALE GENOMIC DNA]</scope>
    <source>
        <strain evidence="2 3">HLT2-17</strain>
    </source>
</reference>
<dbReference type="InterPro" id="IPR001962">
    <property type="entry name" value="Asn_synthase"/>
</dbReference>
<proteinExistence type="predicted"/>
<gene>
    <name evidence="2" type="ORF">EUA98_16230</name>
</gene>
<dbReference type="SUPFAM" id="SSF52402">
    <property type="entry name" value="Adenine nucleotide alpha hydrolases-like"/>
    <property type="match status" value="1"/>
</dbReference>
<sequence>MSTELGVSRPAPYAFDKNRIEQFLAFGFIPDPEDPEPLGLLREWSREPRRDLGEVSESALVREGAAAMRASVEECARRTTTSGDQVIFLSGGLDSRTILAALLETFDRSQIVAATFGRPGEQDFDYAALVARAAGVRHETLESSTVEWSTDGLVDSVLARQVPLPFPFGQRYLSYLLHERIGRDHAFWDGLCGDAVGGFRSPTPGERVAWRDAVEEFQGFHLRKGWDKTVSADFDPWAGMPAGPFCSDALMAYPDQLVFGVRQRQYTATRILRGYTICTPFLVRPWLDFMLRVPEKFRNDQYLYQEIQKHAYPRLFSLPTTTYDGGAVLESRFTRSSRGLRRRVLSKAARMGFPVRGGQVPASGANDAVRGGYWAPGPTQDLVRENLTDLAGRGVVDWADPVAFIPGASEADRPSESDITRLLGLELNLKALDRLAARRDGSALAAG</sequence>
<evidence type="ECO:0000259" key="1">
    <source>
        <dbReference type="Pfam" id="PF00733"/>
    </source>
</evidence>
<accession>A0A4Q5MWF3</accession>